<proteinExistence type="predicted"/>
<dbReference type="PANTHER" id="PTHR31115:SF2">
    <property type="entry name" value="OS05G0107300 PROTEIN"/>
    <property type="match status" value="1"/>
</dbReference>
<sequence>MVARAMDGDRELKRVMHPKLGSDPRPRSSEAQGFGLGHFKWSLWNQQGRWCFSVVSLQMPVQHRGMSRMFVKTVKRGSLIQLQKGRPLGRREQFKCAKFISSFFTDIGTLDGWEQSSSCKQSSIYGRSKQSKAAVPTGSSSPPVARWVGQRPQKISRTRRANLVSHMSNHDDSHMSSEGFPAPDVGARISSSETSGPLMLRGASSNTQQFKMKLEHVPSPVGLSRRK</sequence>
<dbReference type="AlphaFoldDB" id="A0AAP0PUB3"/>
<name>A0AAP0PUB3_9MAGN</name>
<evidence type="ECO:0000256" key="1">
    <source>
        <dbReference type="SAM" id="MobiDB-lite"/>
    </source>
</evidence>
<evidence type="ECO:0000313" key="2">
    <source>
        <dbReference type="EMBL" id="KAK9156743.1"/>
    </source>
</evidence>
<accession>A0AAP0PUB3</accession>
<dbReference type="PANTHER" id="PTHR31115">
    <property type="entry name" value="OS05G0107300 PROTEIN"/>
    <property type="match status" value="1"/>
</dbReference>
<feature type="region of interest" description="Disordered" evidence="1">
    <location>
        <begin position="125"/>
        <end position="227"/>
    </location>
</feature>
<dbReference type="Proteomes" id="UP001419268">
    <property type="component" value="Unassembled WGS sequence"/>
</dbReference>
<protein>
    <submittedName>
        <fullName evidence="2">Uncharacterized protein</fullName>
    </submittedName>
</protein>
<dbReference type="EMBL" id="JBBNAG010000002">
    <property type="protein sequence ID" value="KAK9156743.1"/>
    <property type="molecule type" value="Genomic_DNA"/>
</dbReference>
<evidence type="ECO:0000313" key="3">
    <source>
        <dbReference type="Proteomes" id="UP001419268"/>
    </source>
</evidence>
<reference evidence="2 3" key="1">
    <citation type="submission" date="2024-01" db="EMBL/GenBank/DDBJ databases">
        <title>Genome assemblies of Stephania.</title>
        <authorList>
            <person name="Yang L."/>
        </authorList>
    </citation>
    <scope>NUCLEOTIDE SEQUENCE [LARGE SCALE GENOMIC DNA]</scope>
    <source>
        <strain evidence="2">JXDWG</strain>
        <tissue evidence="2">Leaf</tissue>
    </source>
</reference>
<comment type="caution">
    <text evidence="2">The sequence shown here is derived from an EMBL/GenBank/DDBJ whole genome shotgun (WGS) entry which is preliminary data.</text>
</comment>
<organism evidence="2 3">
    <name type="scientific">Stephania cephalantha</name>
    <dbReference type="NCBI Taxonomy" id="152367"/>
    <lineage>
        <taxon>Eukaryota</taxon>
        <taxon>Viridiplantae</taxon>
        <taxon>Streptophyta</taxon>
        <taxon>Embryophyta</taxon>
        <taxon>Tracheophyta</taxon>
        <taxon>Spermatophyta</taxon>
        <taxon>Magnoliopsida</taxon>
        <taxon>Ranunculales</taxon>
        <taxon>Menispermaceae</taxon>
        <taxon>Menispermoideae</taxon>
        <taxon>Cissampelideae</taxon>
        <taxon>Stephania</taxon>
    </lineage>
</organism>
<keyword evidence="3" id="KW-1185">Reference proteome</keyword>
<gene>
    <name evidence="2" type="ORF">Scep_003317</name>
</gene>